<feature type="signal peptide" evidence="1">
    <location>
        <begin position="1"/>
        <end position="20"/>
    </location>
</feature>
<dbReference type="EMBL" id="MCGN01000007">
    <property type="protein sequence ID" value="ORY94717.1"/>
    <property type="molecule type" value="Genomic_DNA"/>
</dbReference>
<dbReference type="InParanoid" id="A0A1X2H816"/>
<accession>A0A1X2H816</accession>
<dbReference type="Proteomes" id="UP000242180">
    <property type="component" value="Unassembled WGS sequence"/>
</dbReference>
<protein>
    <submittedName>
        <fullName evidence="2">Uncharacterized protein</fullName>
    </submittedName>
</protein>
<keyword evidence="3" id="KW-1185">Reference proteome</keyword>
<feature type="chain" id="PRO_5013344229" evidence="1">
    <location>
        <begin position="21"/>
        <end position="88"/>
    </location>
</feature>
<evidence type="ECO:0000256" key="1">
    <source>
        <dbReference type="SAM" id="SignalP"/>
    </source>
</evidence>
<gene>
    <name evidence="2" type="ORF">BCR43DRAFT_494480</name>
</gene>
<dbReference type="AlphaFoldDB" id="A0A1X2H816"/>
<reference evidence="2 3" key="1">
    <citation type="submission" date="2016-07" db="EMBL/GenBank/DDBJ databases">
        <title>Pervasive Adenine N6-methylation of Active Genes in Fungi.</title>
        <authorList>
            <consortium name="DOE Joint Genome Institute"/>
            <person name="Mondo S.J."/>
            <person name="Dannebaum R.O."/>
            <person name="Kuo R.C."/>
            <person name="Labutti K."/>
            <person name="Haridas S."/>
            <person name="Kuo A."/>
            <person name="Salamov A."/>
            <person name="Ahrendt S.R."/>
            <person name="Lipzen A."/>
            <person name="Sullivan W."/>
            <person name="Andreopoulos W.B."/>
            <person name="Clum A."/>
            <person name="Lindquist E."/>
            <person name="Daum C."/>
            <person name="Ramamoorthy G.K."/>
            <person name="Gryganskyi A."/>
            <person name="Culley D."/>
            <person name="Magnuson J.K."/>
            <person name="James T.Y."/>
            <person name="O'Malley M.A."/>
            <person name="Stajich J.E."/>
            <person name="Spatafora J.W."/>
            <person name="Visel A."/>
            <person name="Grigoriev I.V."/>
        </authorList>
    </citation>
    <scope>NUCLEOTIDE SEQUENCE [LARGE SCALE GENOMIC DNA]</scope>
    <source>
        <strain evidence="2 3">NRRL 2496</strain>
    </source>
</reference>
<sequence>MKTSWSLLVPFVLLSIGAYAEKPFDNRACTCGVHGLQPDTIYCCGKVSGVYHTRQSLCTVLKGNNQELDFKSCCSSIKDGQTGVCADA</sequence>
<proteinExistence type="predicted"/>
<comment type="caution">
    <text evidence="2">The sequence shown here is derived from an EMBL/GenBank/DDBJ whole genome shotgun (WGS) entry which is preliminary data.</text>
</comment>
<organism evidence="2 3">
    <name type="scientific">Syncephalastrum racemosum</name>
    <name type="common">Filamentous fungus</name>
    <dbReference type="NCBI Taxonomy" id="13706"/>
    <lineage>
        <taxon>Eukaryota</taxon>
        <taxon>Fungi</taxon>
        <taxon>Fungi incertae sedis</taxon>
        <taxon>Mucoromycota</taxon>
        <taxon>Mucoromycotina</taxon>
        <taxon>Mucoromycetes</taxon>
        <taxon>Mucorales</taxon>
        <taxon>Syncephalastraceae</taxon>
        <taxon>Syncephalastrum</taxon>
    </lineage>
</organism>
<evidence type="ECO:0000313" key="2">
    <source>
        <dbReference type="EMBL" id="ORY94717.1"/>
    </source>
</evidence>
<keyword evidence="1" id="KW-0732">Signal</keyword>
<evidence type="ECO:0000313" key="3">
    <source>
        <dbReference type="Proteomes" id="UP000242180"/>
    </source>
</evidence>
<name>A0A1X2H816_SYNRA</name>